<organism evidence="4 5">
    <name type="scientific">Cnephaeus nilssonii</name>
    <name type="common">Northern bat</name>
    <name type="synonym">Eptesicus nilssonii</name>
    <dbReference type="NCBI Taxonomy" id="3371016"/>
    <lineage>
        <taxon>Eukaryota</taxon>
        <taxon>Metazoa</taxon>
        <taxon>Chordata</taxon>
        <taxon>Craniata</taxon>
        <taxon>Vertebrata</taxon>
        <taxon>Euteleostomi</taxon>
        <taxon>Mammalia</taxon>
        <taxon>Eutheria</taxon>
        <taxon>Laurasiatheria</taxon>
        <taxon>Chiroptera</taxon>
        <taxon>Yangochiroptera</taxon>
        <taxon>Vespertilionidae</taxon>
        <taxon>Cnephaeus</taxon>
    </lineage>
</organism>
<protein>
    <submittedName>
        <fullName evidence="4">Uncharacterized protein</fullName>
    </submittedName>
</protein>
<reference evidence="4" key="1">
    <citation type="submission" date="2023-06" db="EMBL/GenBank/DDBJ databases">
        <title>Reference genome for the Northern bat (Eptesicus nilssonii), a most northern bat species.</title>
        <authorList>
            <person name="Laine V.N."/>
            <person name="Pulliainen A.T."/>
            <person name="Lilley T.M."/>
        </authorList>
    </citation>
    <scope>NUCLEOTIDE SEQUENCE</scope>
    <source>
        <strain evidence="4">BLF_Eptnil</strain>
        <tissue evidence="4">Kidney</tissue>
    </source>
</reference>
<dbReference type="InterPro" id="IPR019775">
    <property type="entry name" value="WD40_repeat_CS"/>
</dbReference>
<evidence type="ECO:0000256" key="2">
    <source>
        <dbReference type="ARBA" id="ARBA00022737"/>
    </source>
</evidence>
<dbReference type="EMBL" id="JAULJE010000012">
    <property type="protein sequence ID" value="KAK1336758.1"/>
    <property type="molecule type" value="Genomic_DNA"/>
</dbReference>
<dbReference type="Gene3D" id="2.130.10.10">
    <property type="entry name" value="YVTN repeat-like/Quinoprotein amine dehydrogenase"/>
    <property type="match status" value="1"/>
</dbReference>
<dbReference type="PROSITE" id="PS50082">
    <property type="entry name" value="WD_REPEATS_2"/>
    <property type="match status" value="1"/>
</dbReference>
<dbReference type="Pfam" id="PF00400">
    <property type="entry name" value="WD40"/>
    <property type="match status" value="1"/>
</dbReference>
<dbReference type="SMART" id="SM00320">
    <property type="entry name" value="WD40"/>
    <property type="match status" value="1"/>
</dbReference>
<dbReference type="PROSITE" id="PS50294">
    <property type="entry name" value="WD_REPEATS_REGION"/>
    <property type="match status" value="1"/>
</dbReference>
<dbReference type="InterPro" id="IPR036322">
    <property type="entry name" value="WD40_repeat_dom_sf"/>
</dbReference>
<dbReference type="Proteomes" id="UP001177744">
    <property type="component" value="Unassembled WGS sequence"/>
</dbReference>
<keyword evidence="2" id="KW-0677">Repeat</keyword>
<evidence type="ECO:0000313" key="4">
    <source>
        <dbReference type="EMBL" id="KAK1336758.1"/>
    </source>
</evidence>
<gene>
    <name evidence="4" type="ORF">QTO34_002793</name>
</gene>
<keyword evidence="1 3" id="KW-0853">WD repeat</keyword>
<proteinExistence type="predicted"/>
<evidence type="ECO:0000256" key="1">
    <source>
        <dbReference type="ARBA" id="ARBA00022574"/>
    </source>
</evidence>
<dbReference type="PROSITE" id="PS00678">
    <property type="entry name" value="WD_REPEATS_1"/>
    <property type="match status" value="1"/>
</dbReference>
<dbReference type="InterPro" id="IPR015943">
    <property type="entry name" value="WD40/YVTN_repeat-like_dom_sf"/>
</dbReference>
<dbReference type="InterPro" id="IPR001680">
    <property type="entry name" value="WD40_rpt"/>
</dbReference>
<dbReference type="SUPFAM" id="SSF50978">
    <property type="entry name" value="WD40 repeat-like"/>
    <property type="match status" value="1"/>
</dbReference>
<evidence type="ECO:0000313" key="5">
    <source>
        <dbReference type="Proteomes" id="UP001177744"/>
    </source>
</evidence>
<comment type="caution">
    <text evidence="4">The sequence shown here is derived from an EMBL/GenBank/DDBJ whole genome shotgun (WGS) entry which is preliminary data.</text>
</comment>
<keyword evidence="5" id="KW-1185">Reference proteome</keyword>
<accession>A0AA40HSY7</accession>
<dbReference type="AlphaFoldDB" id="A0AA40HSY7"/>
<sequence length="114" mass="12059">MGFSAGVCELVGNILPVSDSRSLLEAFWILSLISLGSLSESPLLGHHSSSDAARAVIGYERVLVLQDAHDGEVNAVQFSPGSRLLATGGMDRRVKLWEVSGGEISECTKGNCDI</sequence>
<name>A0AA40HSY7_CNENI</name>
<evidence type="ECO:0000256" key="3">
    <source>
        <dbReference type="PROSITE-ProRule" id="PRU00221"/>
    </source>
</evidence>
<feature type="repeat" description="WD" evidence="3">
    <location>
        <begin position="66"/>
        <end position="107"/>
    </location>
</feature>